<dbReference type="SUPFAM" id="SSF69754">
    <property type="entry name" value="Ribosome binding protein Y (YfiA homologue)"/>
    <property type="match status" value="1"/>
</dbReference>
<protein>
    <recommendedName>
        <fullName evidence="3">Ribosome hibernation promoting factor</fullName>
    </recommendedName>
</protein>
<evidence type="ECO:0000313" key="5">
    <source>
        <dbReference type="EMBL" id="RZB12785.1"/>
    </source>
</evidence>
<dbReference type="GO" id="GO:0043024">
    <property type="term" value="F:ribosomal small subunit binding"/>
    <property type="evidence" value="ECO:0007669"/>
    <property type="project" value="TreeGrafter"/>
</dbReference>
<proteinExistence type="predicted"/>
<dbReference type="InterPro" id="IPR050574">
    <property type="entry name" value="HPF/YfiA_ribosome-assoc"/>
</dbReference>
<dbReference type="STRING" id="1242993.ehr_00849"/>
<evidence type="ECO:0000256" key="3">
    <source>
        <dbReference type="ARBA" id="ARBA00041148"/>
    </source>
</evidence>
<comment type="caution">
    <text evidence="5">The sequence shown here is derived from an EMBL/GenBank/DDBJ whole genome shotgun (WGS) entry which is preliminary data.</text>
</comment>
<dbReference type="Pfam" id="PF16321">
    <property type="entry name" value="Ribosom_S30AE_C"/>
    <property type="match status" value="1"/>
</dbReference>
<dbReference type="Proteomes" id="UP000293377">
    <property type="component" value="Unassembled WGS sequence"/>
</dbReference>
<dbReference type="RefSeq" id="WP_045171510.1">
    <property type="nucleotide sequence ID" value="NZ_QOHL01000008.1"/>
</dbReference>
<feature type="domain" description="Sigma 54 modulation/S30EA ribosomal protein C-terminal" evidence="4">
    <location>
        <begin position="137"/>
        <end position="184"/>
    </location>
</feature>
<dbReference type="InterPro" id="IPR003489">
    <property type="entry name" value="RHF/RaiA"/>
</dbReference>
<dbReference type="InterPro" id="IPR036567">
    <property type="entry name" value="RHF-like"/>
</dbReference>
<dbReference type="Gene3D" id="3.30.505.50">
    <property type="entry name" value="Sigma 54 modulation/S30EA ribosomal protein, C-terminal domain"/>
    <property type="match status" value="1"/>
</dbReference>
<gene>
    <name evidence="5" type="ORF">DRF75_02440</name>
</gene>
<dbReference type="Pfam" id="PF02482">
    <property type="entry name" value="Ribosomal_S30AE"/>
    <property type="match status" value="1"/>
</dbReference>
<dbReference type="OrthoDB" id="9794975at2"/>
<keyword evidence="6" id="KW-1185">Reference proteome</keyword>
<dbReference type="AlphaFoldDB" id="A0A4Q6I4H7"/>
<keyword evidence="1" id="KW-0810">Translation regulation</keyword>
<dbReference type="InterPro" id="IPR032528">
    <property type="entry name" value="Ribosom_S30AE_C"/>
</dbReference>
<dbReference type="GO" id="GO:0022627">
    <property type="term" value="C:cytosolic small ribosomal subunit"/>
    <property type="evidence" value="ECO:0007669"/>
    <property type="project" value="TreeGrafter"/>
</dbReference>
<sequence length="197" mass="22330">MKIMITTRGFDVTDNIKTYVEKSVKDYITKFFADDSTVNVKVTLSKDANLFNSTISISDIKSEFIRISKTSDTAYHAIDNSIDYLRGKLQKHKTEKINKYRHNKNSVKAQMKCFGYVFDSNEIDNYNVDNSDGSGLVIEEDVVVKTMTIGDAIMEMELLSLPALLFINVKNNRVNMIYTNSSGNVVWIDPLNISAIK</sequence>
<dbReference type="InterPro" id="IPR038416">
    <property type="entry name" value="Ribosom_S30AE_C_sf"/>
</dbReference>
<name>A0A4Q6I4H7_9RICK</name>
<reference evidence="5 6" key="1">
    <citation type="submission" date="2018-06" db="EMBL/GenBank/DDBJ databases">
        <title>Complete Genome Sequence of Ehrlichia minasensis Isolated From Cattle.</title>
        <authorList>
            <person name="Aguiar D.M."/>
            <person name="Araujo J.P.A.Jr."/>
            <person name="Nakazato L."/>
            <person name="Bard E."/>
            <person name="Cabezas-Cruz A."/>
        </authorList>
    </citation>
    <scope>NUCLEOTIDE SEQUENCE [LARGE SCALE GENOMIC DNA]</scope>
    <source>
        <strain evidence="5 6">B11</strain>
    </source>
</reference>
<dbReference type="EMBL" id="QOHL01000008">
    <property type="protein sequence ID" value="RZB12785.1"/>
    <property type="molecule type" value="Genomic_DNA"/>
</dbReference>
<accession>A0A4Q6I4H7</accession>
<dbReference type="PANTHER" id="PTHR33231">
    <property type="entry name" value="30S RIBOSOMAL PROTEIN"/>
    <property type="match status" value="1"/>
</dbReference>
<comment type="subunit">
    <text evidence="2">Associates exclusively with 100S ribosomes, which are dimers of 70S ribosomes.</text>
</comment>
<evidence type="ECO:0000256" key="2">
    <source>
        <dbReference type="ARBA" id="ARBA00038695"/>
    </source>
</evidence>
<dbReference type="Gene3D" id="3.30.160.100">
    <property type="entry name" value="Ribosome hibernation promotion factor-like"/>
    <property type="match status" value="1"/>
</dbReference>
<dbReference type="CDD" id="cd00552">
    <property type="entry name" value="RaiA"/>
    <property type="match status" value="1"/>
</dbReference>
<dbReference type="PANTHER" id="PTHR33231:SF1">
    <property type="entry name" value="30S RIBOSOMAL PROTEIN"/>
    <property type="match status" value="1"/>
</dbReference>
<dbReference type="GO" id="GO:0045900">
    <property type="term" value="P:negative regulation of translational elongation"/>
    <property type="evidence" value="ECO:0007669"/>
    <property type="project" value="TreeGrafter"/>
</dbReference>
<evidence type="ECO:0000259" key="4">
    <source>
        <dbReference type="Pfam" id="PF16321"/>
    </source>
</evidence>
<evidence type="ECO:0000256" key="1">
    <source>
        <dbReference type="ARBA" id="ARBA00022845"/>
    </source>
</evidence>
<evidence type="ECO:0000313" key="6">
    <source>
        <dbReference type="Proteomes" id="UP000293377"/>
    </source>
</evidence>
<organism evidence="5 6">
    <name type="scientific">Ehrlichia minasensis</name>
    <dbReference type="NCBI Taxonomy" id="1242993"/>
    <lineage>
        <taxon>Bacteria</taxon>
        <taxon>Pseudomonadati</taxon>
        <taxon>Pseudomonadota</taxon>
        <taxon>Alphaproteobacteria</taxon>
        <taxon>Rickettsiales</taxon>
        <taxon>Anaplasmataceae</taxon>
        <taxon>Ehrlichia</taxon>
    </lineage>
</organism>